<feature type="compositionally biased region" description="Pro residues" evidence="1">
    <location>
        <begin position="10"/>
        <end position="23"/>
    </location>
</feature>
<feature type="region of interest" description="Disordered" evidence="1">
    <location>
        <begin position="96"/>
        <end position="216"/>
    </location>
</feature>
<reference evidence="3" key="2">
    <citation type="submission" date="2025-08" db="UniProtKB">
        <authorList>
            <consortium name="RefSeq"/>
        </authorList>
    </citation>
    <scope>IDENTIFICATION</scope>
    <source>
        <tissue evidence="3">Blood</tissue>
    </source>
</reference>
<evidence type="ECO:0000313" key="3">
    <source>
        <dbReference type="RefSeq" id="XP_070630366.1"/>
    </source>
</evidence>
<sequence>MTSVNCSRPSPLPRPPPPRPKPPALAVTCQFPRPDRSLLPQLRFLHTPPPPALTCLSHAHSAQPTPAPPPVCVGPRRWLRAASSAPRCLLAAPQPLRPAVPGAANSPAAAPARPAPPRLHRRSRWRTHQRSPPPPSPPPAARPLGQPGRDARTRRECPGPGTRARAQSAARPRRGASPGSRRGLPDPPAGGGGVGGRHSPALTRFKATDPGATSGMSLRLARSPAVRLLHNLERVGSLSAPLTRPCSSPPPPRTQHS</sequence>
<name>A0ABM4R481_BOSIN</name>
<feature type="compositionally biased region" description="Pro residues" evidence="1">
    <location>
        <begin position="247"/>
        <end position="257"/>
    </location>
</feature>
<accession>A0ABM4R481</accession>
<dbReference type="GeneID" id="139177626"/>
<feature type="region of interest" description="Disordered" evidence="1">
    <location>
        <begin position="236"/>
        <end position="257"/>
    </location>
</feature>
<evidence type="ECO:0008006" key="4">
    <source>
        <dbReference type="Google" id="ProtNLM"/>
    </source>
</evidence>
<evidence type="ECO:0000313" key="2">
    <source>
        <dbReference type="Proteomes" id="UP001652663"/>
    </source>
</evidence>
<feature type="compositionally biased region" description="Pro residues" evidence="1">
    <location>
        <begin position="131"/>
        <end position="141"/>
    </location>
</feature>
<feature type="region of interest" description="Disordered" evidence="1">
    <location>
        <begin position="41"/>
        <end position="71"/>
    </location>
</feature>
<evidence type="ECO:0000256" key="1">
    <source>
        <dbReference type="SAM" id="MobiDB-lite"/>
    </source>
</evidence>
<protein>
    <recommendedName>
        <fullName evidence="4">Basic proline-rich protein-like</fullName>
    </recommendedName>
</protein>
<feature type="region of interest" description="Disordered" evidence="1">
    <location>
        <begin position="1"/>
        <end position="25"/>
    </location>
</feature>
<feature type="compositionally biased region" description="Basic residues" evidence="1">
    <location>
        <begin position="118"/>
        <end position="129"/>
    </location>
</feature>
<dbReference type="Proteomes" id="UP001652663">
    <property type="component" value="Chromosome 1"/>
</dbReference>
<proteinExistence type="predicted"/>
<feature type="compositionally biased region" description="Low complexity" evidence="1">
    <location>
        <begin position="163"/>
        <end position="182"/>
    </location>
</feature>
<gene>
    <name evidence="3" type="primary">LOC139177626</name>
</gene>
<reference evidence="2" key="1">
    <citation type="submission" date="2025-05" db="UniProtKB">
        <authorList>
            <consortium name="RefSeq"/>
        </authorList>
    </citation>
    <scope>NUCLEOTIDE SEQUENCE [LARGE SCALE GENOMIC DNA]</scope>
</reference>
<organism evidence="2 3">
    <name type="scientific">Bos indicus</name>
    <name type="common">Zebu</name>
    <dbReference type="NCBI Taxonomy" id="9915"/>
    <lineage>
        <taxon>Eukaryota</taxon>
        <taxon>Metazoa</taxon>
        <taxon>Chordata</taxon>
        <taxon>Craniata</taxon>
        <taxon>Vertebrata</taxon>
        <taxon>Euteleostomi</taxon>
        <taxon>Mammalia</taxon>
        <taxon>Eutheria</taxon>
        <taxon>Laurasiatheria</taxon>
        <taxon>Artiodactyla</taxon>
        <taxon>Ruminantia</taxon>
        <taxon>Pecora</taxon>
        <taxon>Bovidae</taxon>
        <taxon>Bovinae</taxon>
        <taxon>Bos</taxon>
    </lineage>
</organism>
<feature type="compositionally biased region" description="Low complexity" evidence="1">
    <location>
        <begin position="99"/>
        <end position="112"/>
    </location>
</feature>
<dbReference type="RefSeq" id="XP_070630366.1">
    <property type="nucleotide sequence ID" value="XM_070774265.1"/>
</dbReference>
<keyword evidence="2" id="KW-1185">Reference proteome</keyword>